<accession>A0A940DMN4</accession>
<dbReference type="GO" id="GO:0006396">
    <property type="term" value="P:RNA processing"/>
    <property type="evidence" value="ECO:0007669"/>
    <property type="project" value="InterPro"/>
</dbReference>
<evidence type="ECO:0000256" key="2">
    <source>
        <dbReference type="ARBA" id="ARBA00022722"/>
    </source>
</evidence>
<dbReference type="Gene3D" id="1.10.1520.10">
    <property type="entry name" value="Ribonuclease III domain"/>
    <property type="match status" value="1"/>
</dbReference>
<dbReference type="PANTHER" id="PTHR11207">
    <property type="entry name" value="RIBONUCLEASE III"/>
    <property type="match status" value="1"/>
</dbReference>
<evidence type="ECO:0000259" key="8">
    <source>
        <dbReference type="PROSITE" id="PS50142"/>
    </source>
</evidence>
<dbReference type="Pfam" id="PF14622">
    <property type="entry name" value="Ribonucleas_3_3"/>
    <property type="match status" value="1"/>
</dbReference>
<evidence type="ECO:0000256" key="1">
    <source>
        <dbReference type="ARBA" id="ARBA00010183"/>
    </source>
</evidence>
<dbReference type="InterPro" id="IPR014720">
    <property type="entry name" value="dsRBD_dom"/>
</dbReference>
<keyword evidence="2" id="KW-0540">Nuclease</keyword>
<dbReference type="PANTHER" id="PTHR11207:SF0">
    <property type="entry name" value="RIBONUCLEASE 3"/>
    <property type="match status" value="1"/>
</dbReference>
<evidence type="ECO:0000259" key="7">
    <source>
        <dbReference type="PROSITE" id="PS50137"/>
    </source>
</evidence>
<evidence type="ECO:0000256" key="4">
    <source>
        <dbReference type="ARBA" id="ARBA00022801"/>
    </source>
</evidence>
<dbReference type="PROSITE" id="PS00517">
    <property type="entry name" value="RNASE_3_1"/>
    <property type="match status" value="1"/>
</dbReference>
<dbReference type="GO" id="GO:0010468">
    <property type="term" value="P:regulation of gene expression"/>
    <property type="evidence" value="ECO:0007669"/>
    <property type="project" value="TreeGrafter"/>
</dbReference>
<keyword evidence="5 6" id="KW-0694">RNA-binding</keyword>
<dbReference type="SUPFAM" id="SSF54768">
    <property type="entry name" value="dsRNA-binding domain-like"/>
    <property type="match status" value="1"/>
</dbReference>
<comment type="similarity">
    <text evidence="1">Belongs to the ribonuclease III family.</text>
</comment>
<dbReference type="GO" id="GO:0003725">
    <property type="term" value="F:double-stranded RNA binding"/>
    <property type="evidence" value="ECO:0007669"/>
    <property type="project" value="TreeGrafter"/>
</dbReference>
<dbReference type="SMART" id="SM00535">
    <property type="entry name" value="RIBOc"/>
    <property type="match status" value="1"/>
</dbReference>
<dbReference type="InterPro" id="IPR000999">
    <property type="entry name" value="RNase_III_dom"/>
</dbReference>
<reference evidence="9" key="1">
    <citation type="submission" date="2020-10" db="EMBL/GenBank/DDBJ databases">
        <authorList>
            <person name="Gilroy R."/>
        </authorList>
    </citation>
    <scope>NUCLEOTIDE SEQUENCE</scope>
    <source>
        <strain evidence="9">3924</strain>
    </source>
</reference>
<dbReference type="PROSITE" id="PS50142">
    <property type="entry name" value="RNASE_3_2"/>
    <property type="match status" value="1"/>
</dbReference>
<feature type="domain" description="DRBM" evidence="7">
    <location>
        <begin position="121"/>
        <end position="190"/>
    </location>
</feature>
<protein>
    <submittedName>
        <fullName evidence="9">Ribonuclease III</fullName>
    </submittedName>
</protein>
<reference evidence="9" key="2">
    <citation type="journal article" date="2021" name="PeerJ">
        <title>Extensive microbial diversity within the chicken gut microbiome revealed by metagenomics and culture.</title>
        <authorList>
            <person name="Gilroy R."/>
            <person name="Ravi A."/>
            <person name="Getino M."/>
            <person name="Pursley I."/>
            <person name="Horton D.L."/>
            <person name="Alikhan N.F."/>
            <person name="Baker D."/>
            <person name="Gharbi K."/>
            <person name="Hall N."/>
            <person name="Watson M."/>
            <person name="Adriaenssens E.M."/>
            <person name="Foster-Nyarko E."/>
            <person name="Jarju S."/>
            <person name="Secka A."/>
            <person name="Antonio M."/>
            <person name="Oren A."/>
            <person name="Chaudhuri R.R."/>
            <person name="La Ragione R."/>
            <person name="Hildebrand F."/>
            <person name="Pallen M.J."/>
        </authorList>
    </citation>
    <scope>NUCLEOTIDE SEQUENCE</scope>
    <source>
        <strain evidence="9">3924</strain>
    </source>
</reference>
<dbReference type="CDD" id="cd00593">
    <property type="entry name" value="RIBOc"/>
    <property type="match status" value="1"/>
</dbReference>
<dbReference type="SMART" id="SM00358">
    <property type="entry name" value="DSRM"/>
    <property type="match status" value="1"/>
</dbReference>
<organism evidence="9 10">
    <name type="scientific">Candidatus Aphodosoma intestinipullorum</name>
    <dbReference type="NCBI Taxonomy" id="2840674"/>
    <lineage>
        <taxon>Bacteria</taxon>
        <taxon>Pseudomonadati</taxon>
        <taxon>Bacteroidota</taxon>
        <taxon>Bacteroidia</taxon>
        <taxon>Bacteroidales</taxon>
        <taxon>Candidatus Aphodosoma</taxon>
    </lineage>
</organism>
<sequence length="194" mass="21894">KTDRKGEKMNNERMEFLGDALLNAITSELIYKAFPDKKEGNLTLIRTGIVKRVTLNLIGKKLELDTLIDSRCIGLHTLGNAFEALVAAVFLDFGYDKCRDFVADVFRRFSVIEEAVEGTISFKSALMEWGQKECCNIEFDLVAQERMEDNRIRFCTRTLIDGEEYGAGIGFSKREAEQMAAKQALLKIGLPLPE</sequence>
<gene>
    <name evidence="9" type="ORF">IAC51_05450</name>
</gene>
<keyword evidence="4" id="KW-0378">Hydrolase</keyword>
<evidence type="ECO:0000256" key="3">
    <source>
        <dbReference type="ARBA" id="ARBA00022759"/>
    </source>
</evidence>
<evidence type="ECO:0000256" key="6">
    <source>
        <dbReference type="PROSITE-ProRule" id="PRU00266"/>
    </source>
</evidence>
<evidence type="ECO:0000313" key="10">
    <source>
        <dbReference type="Proteomes" id="UP000712007"/>
    </source>
</evidence>
<dbReference type="InterPro" id="IPR036389">
    <property type="entry name" value="RNase_III_sf"/>
</dbReference>
<evidence type="ECO:0000313" key="9">
    <source>
        <dbReference type="EMBL" id="MBO8440079.1"/>
    </source>
</evidence>
<dbReference type="Gene3D" id="3.30.160.20">
    <property type="match status" value="1"/>
</dbReference>
<comment type="caution">
    <text evidence="9">The sequence shown here is derived from an EMBL/GenBank/DDBJ whole genome shotgun (WGS) entry which is preliminary data.</text>
</comment>
<dbReference type="GO" id="GO:0004525">
    <property type="term" value="F:ribonuclease III activity"/>
    <property type="evidence" value="ECO:0007669"/>
    <property type="project" value="InterPro"/>
</dbReference>
<dbReference type="SUPFAM" id="SSF69065">
    <property type="entry name" value="RNase III domain-like"/>
    <property type="match status" value="1"/>
</dbReference>
<dbReference type="EMBL" id="JADIMV010000093">
    <property type="protein sequence ID" value="MBO8440079.1"/>
    <property type="molecule type" value="Genomic_DNA"/>
</dbReference>
<name>A0A940DMN4_9BACT</name>
<dbReference type="Proteomes" id="UP000712007">
    <property type="component" value="Unassembled WGS sequence"/>
</dbReference>
<evidence type="ECO:0000256" key="5">
    <source>
        <dbReference type="ARBA" id="ARBA00022884"/>
    </source>
</evidence>
<dbReference type="Pfam" id="PF00035">
    <property type="entry name" value="dsrm"/>
    <property type="match status" value="1"/>
</dbReference>
<keyword evidence="3" id="KW-0255">Endonuclease</keyword>
<dbReference type="AlphaFoldDB" id="A0A940DMN4"/>
<dbReference type="PROSITE" id="PS50137">
    <property type="entry name" value="DS_RBD"/>
    <property type="match status" value="1"/>
</dbReference>
<feature type="domain" description="RNase III" evidence="8">
    <location>
        <begin position="8"/>
        <end position="94"/>
    </location>
</feature>
<proteinExistence type="inferred from homology"/>
<feature type="non-terminal residue" evidence="9">
    <location>
        <position position="1"/>
    </location>
</feature>
<dbReference type="CDD" id="cd10845">
    <property type="entry name" value="DSRM_RNAse_III_family"/>
    <property type="match status" value="1"/>
</dbReference>